<dbReference type="OrthoDB" id="3626597at2759"/>
<evidence type="ECO:0000256" key="4">
    <source>
        <dbReference type="ARBA" id="ARBA00022801"/>
    </source>
</evidence>
<keyword evidence="5" id="KW-0862">Zinc</keyword>
<reference evidence="11" key="1">
    <citation type="submission" date="2013-12" db="EMBL/GenBank/DDBJ databases">
        <title>The Genome Sequence of Aphanomyces astaci APO3.</title>
        <authorList>
            <consortium name="The Broad Institute Genomics Platform"/>
            <person name="Russ C."/>
            <person name="Tyler B."/>
            <person name="van West P."/>
            <person name="Dieguez-Uribeondo J."/>
            <person name="Young S.K."/>
            <person name="Zeng Q."/>
            <person name="Gargeya S."/>
            <person name="Fitzgerald M."/>
            <person name="Abouelleil A."/>
            <person name="Alvarado L."/>
            <person name="Chapman S.B."/>
            <person name="Gainer-Dewar J."/>
            <person name="Goldberg J."/>
            <person name="Griggs A."/>
            <person name="Gujja S."/>
            <person name="Hansen M."/>
            <person name="Howarth C."/>
            <person name="Imamovic A."/>
            <person name="Ireland A."/>
            <person name="Larimer J."/>
            <person name="McCowan C."/>
            <person name="Murphy C."/>
            <person name="Pearson M."/>
            <person name="Poon T.W."/>
            <person name="Priest M."/>
            <person name="Roberts A."/>
            <person name="Saif S."/>
            <person name="Shea T."/>
            <person name="Sykes S."/>
            <person name="Wortman J."/>
            <person name="Nusbaum C."/>
            <person name="Birren B."/>
        </authorList>
    </citation>
    <scope>NUCLEOTIDE SEQUENCE [LARGE SCALE GENOMIC DNA]</scope>
    <source>
        <strain evidence="11">APO3</strain>
    </source>
</reference>
<dbReference type="GO" id="GO:0004181">
    <property type="term" value="F:metallocarboxypeptidase activity"/>
    <property type="evidence" value="ECO:0007669"/>
    <property type="project" value="InterPro"/>
</dbReference>
<dbReference type="GeneID" id="20816270"/>
<evidence type="ECO:0000256" key="3">
    <source>
        <dbReference type="ARBA" id="ARBA00022670"/>
    </source>
</evidence>
<comment type="similarity">
    <text evidence="2 7">Belongs to the peptidase M14 family.</text>
</comment>
<feature type="domain" description="Peptidase M14" evidence="10">
    <location>
        <begin position="118"/>
        <end position="309"/>
    </location>
</feature>
<dbReference type="Gene3D" id="3.40.630.10">
    <property type="entry name" value="Zn peptidases"/>
    <property type="match status" value="1"/>
</dbReference>
<evidence type="ECO:0000256" key="6">
    <source>
        <dbReference type="ARBA" id="ARBA00023049"/>
    </source>
</evidence>
<protein>
    <recommendedName>
        <fullName evidence="10">Peptidase M14 domain-containing protein</fullName>
    </recommendedName>
</protein>
<dbReference type="SMART" id="SM00631">
    <property type="entry name" value="Zn_pept"/>
    <property type="match status" value="1"/>
</dbReference>
<evidence type="ECO:0000259" key="10">
    <source>
        <dbReference type="PROSITE" id="PS52035"/>
    </source>
</evidence>
<evidence type="ECO:0000256" key="7">
    <source>
        <dbReference type="PROSITE-ProRule" id="PRU01379"/>
    </source>
</evidence>
<dbReference type="SUPFAM" id="SSF53187">
    <property type="entry name" value="Zn-dependent exopeptidases"/>
    <property type="match status" value="1"/>
</dbReference>
<name>W4FT61_APHAT</name>
<dbReference type="InterPro" id="IPR000834">
    <property type="entry name" value="Peptidase_M14"/>
</dbReference>
<feature type="signal peptide" evidence="9">
    <location>
        <begin position="1"/>
        <end position="17"/>
    </location>
</feature>
<dbReference type="PANTHER" id="PTHR11705:SF143">
    <property type="entry name" value="SLL0236 PROTEIN"/>
    <property type="match status" value="1"/>
</dbReference>
<dbReference type="GO" id="GO:0008270">
    <property type="term" value="F:zinc ion binding"/>
    <property type="evidence" value="ECO:0007669"/>
    <property type="project" value="InterPro"/>
</dbReference>
<dbReference type="Pfam" id="PF00246">
    <property type="entry name" value="Peptidase_M14"/>
    <property type="match status" value="1"/>
</dbReference>
<evidence type="ECO:0000256" key="8">
    <source>
        <dbReference type="SAM" id="MobiDB-lite"/>
    </source>
</evidence>
<dbReference type="AlphaFoldDB" id="W4FT61"/>
<proteinExistence type="inferred from homology"/>
<gene>
    <name evidence="11" type="ORF">H257_14274</name>
</gene>
<evidence type="ECO:0000256" key="2">
    <source>
        <dbReference type="ARBA" id="ARBA00005988"/>
    </source>
</evidence>
<organism evidence="11">
    <name type="scientific">Aphanomyces astaci</name>
    <name type="common">Crayfish plague agent</name>
    <dbReference type="NCBI Taxonomy" id="112090"/>
    <lineage>
        <taxon>Eukaryota</taxon>
        <taxon>Sar</taxon>
        <taxon>Stramenopiles</taxon>
        <taxon>Oomycota</taxon>
        <taxon>Saprolegniomycetes</taxon>
        <taxon>Saprolegniales</taxon>
        <taxon>Verrucalvaceae</taxon>
        <taxon>Aphanomyces</taxon>
    </lineage>
</organism>
<dbReference type="GO" id="GO:0006508">
    <property type="term" value="P:proteolysis"/>
    <property type="evidence" value="ECO:0007669"/>
    <property type="project" value="UniProtKB-KW"/>
</dbReference>
<feature type="active site" description="Proton donor/acceptor" evidence="7">
    <location>
        <position position="278"/>
    </location>
</feature>
<keyword evidence="6" id="KW-0482">Metalloprotease</keyword>
<comment type="cofactor">
    <cofactor evidence="1">
        <name>Zn(2+)</name>
        <dbReference type="ChEBI" id="CHEBI:29105"/>
    </cofactor>
</comment>
<dbReference type="RefSeq" id="XP_009840347.1">
    <property type="nucleotide sequence ID" value="XM_009842045.1"/>
</dbReference>
<dbReference type="EMBL" id="KI913169">
    <property type="protein sequence ID" value="ETV70116.1"/>
    <property type="molecule type" value="Genomic_DNA"/>
</dbReference>
<evidence type="ECO:0000256" key="9">
    <source>
        <dbReference type="SAM" id="SignalP"/>
    </source>
</evidence>
<evidence type="ECO:0000313" key="11">
    <source>
        <dbReference type="EMBL" id="ETV70116.1"/>
    </source>
</evidence>
<evidence type="ECO:0000256" key="1">
    <source>
        <dbReference type="ARBA" id="ARBA00001947"/>
    </source>
</evidence>
<accession>W4FT61</accession>
<evidence type="ECO:0000256" key="5">
    <source>
        <dbReference type="ARBA" id="ARBA00022833"/>
    </source>
</evidence>
<dbReference type="VEuPathDB" id="FungiDB:H257_14274"/>
<feature type="region of interest" description="Disordered" evidence="8">
    <location>
        <begin position="161"/>
        <end position="181"/>
    </location>
</feature>
<keyword evidence="3" id="KW-0645">Protease</keyword>
<keyword evidence="4" id="KW-0378">Hydrolase</keyword>
<keyword evidence="9" id="KW-0732">Signal</keyword>
<feature type="chain" id="PRO_5004840662" description="Peptidase M14 domain-containing protein" evidence="9">
    <location>
        <begin position="18"/>
        <end position="319"/>
    </location>
</feature>
<sequence length="319" mass="35631">MKTIAILALASTAAVFAVGDATASVQGPDRKLSTDAQAQADANLNRKCHTTNDGYIQTLKAGMYTASKFHNCFRTSKQIFEYVNALEPNFAEKRSDFDHRQRQDYLRVQTDQRRVQAQFNLYFVPIANIDGYDISWKNGKRLQRTNANEVDLNRNWPTPFKNSKTILPSAQDYPGTGPFSEPETKGIDEWLKAKNTELAGWVDVHSFGGLILYPYGDKTQRIGNGEDEKFERLGRNIAVATGGDYTGQTAASPPIGALFGAFDDYLYRTYQKPVLTIEVAGPHFVAPASTIRTRGKEIFKALTQFAEEVENFDVNNTDC</sequence>
<dbReference type="PROSITE" id="PS52035">
    <property type="entry name" value="PEPTIDASE_M14"/>
    <property type="match status" value="1"/>
</dbReference>
<dbReference type="CDD" id="cd00596">
    <property type="entry name" value="Peptidase_M14_like"/>
    <property type="match status" value="1"/>
</dbReference>
<dbReference type="GO" id="GO:0005615">
    <property type="term" value="C:extracellular space"/>
    <property type="evidence" value="ECO:0007669"/>
    <property type="project" value="TreeGrafter"/>
</dbReference>
<dbReference type="PANTHER" id="PTHR11705">
    <property type="entry name" value="PROTEASE FAMILY M14 CARBOXYPEPTIDASE A,B"/>
    <property type="match status" value="1"/>
</dbReference>